<keyword evidence="9" id="KW-1185">Reference proteome</keyword>
<organism evidence="8 9">
    <name type="scientific">Metabacillus arenae</name>
    <dbReference type="NCBI Taxonomy" id="2771434"/>
    <lineage>
        <taxon>Bacteria</taxon>
        <taxon>Bacillati</taxon>
        <taxon>Bacillota</taxon>
        <taxon>Bacilli</taxon>
        <taxon>Bacillales</taxon>
        <taxon>Bacillaceae</taxon>
        <taxon>Metabacillus</taxon>
    </lineage>
</organism>
<dbReference type="AlphaFoldDB" id="A0A926RYB4"/>
<dbReference type="Proteomes" id="UP000626844">
    <property type="component" value="Unassembled WGS sequence"/>
</dbReference>
<dbReference type="Pfam" id="PF03425">
    <property type="entry name" value="CBM_11"/>
    <property type="match status" value="1"/>
</dbReference>
<dbReference type="InterPro" id="IPR008397">
    <property type="entry name" value="Alginate_lyase_dom"/>
</dbReference>
<evidence type="ECO:0000259" key="5">
    <source>
        <dbReference type="Pfam" id="PF03425"/>
    </source>
</evidence>
<dbReference type="GO" id="GO:0042597">
    <property type="term" value="C:periplasmic space"/>
    <property type="evidence" value="ECO:0007669"/>
    <property type="project" value="UniProtKB-SubCell"/>
</dbReference>
<keyword evidence="3" id="KW-0574">Periplasm</keyword>
<dbReference type="Pfam" id="PF07940">
    <property type="entry name" value="Hepar_II_III_C"/>
    <property type="match status" value="1"/>
</dbReference>
<dbReference type="InterPro" id="IPR005087">
    <property type="entry name" value="CBM11"/>
</dbReference>
<keyword evidence="2" id="KW-0732">Signal</keyword>
<dbReference type="EMBL" id="JACXAI010000015">
    <property type="protein sequence ID" value="MBD1381017.1"/>
    <property type="molecule type" value="Genomic_DNA"/>
</dbReference>
<evidence type="ECO:0000259" key="6">
    <source>
        <dbReference type="Pfam" id="PF05426"/>
    </source>
</evidence>
<dbReference type="RefSeq" id="WP_191158618.1">
    <property type="nucleotide sequence ID" value="NZ_JACXAI010000015.1"/>
</dbReference>
<reference evidence="8" key="1">
    <citation type="submission" date="2020-09" db="EMBL/GenBank/DDBJ databases">
        <title>A novel bacterium of genus Bacillus, isolated from South China Sea.</title>
        <authorList>
            <person name="Huang H."/>
            <person name="Mo K."/>
            <person name="Hu Y."/>
        </authorList>
    </citation>
    <scope>NUCLEOTIDE SEQUENCE</scope>
    <source>
        <strain evidence="8">IB182487</strain>
    </source>
</reference>
<dbReference type="SUPFAM" id="SSF48230">
    <property type="entry name" value="Chondroitin AC/alginate lyase"/>
    <property type="match status" value="1"/>
</dbReference>
<dbReference type="GO" id="GO:0016829">
    <property type="term" value="F:lyase activity"/>
    <property type="evidence" value="ECO:0007669"/>
    <property type="project" value="UniProtKB-KW"/>
</dbReference>
<gene>
    <name evidence="8" type="ORF">IC621_12310</name>
</gene>
<dbReference type="PANTHER" id="PTHR39210">
    <property type="entry name" value="HEPARIN-SULFATE LYASE"/>
    <property type="match status" value="1"/>
</dbReference>
<dbReference type="PANTHER" id="PTHR39210:SF1">
    <property type="entry name" value="HEPARIN-SULFATE LYASE"/>
    <property type="match status" value="1"/>
</dbReference>
<feature type="domain" description="CBM11" evidence="5">
    <location>
        <begin position="47"/>
        <end position="149"/>
    </location>
</feature>
<dbReference type="InterPro" id="IPR008979">
    <property type="entry name" value="Galactose-bd-like_sf"/>
</dbReference>
<dbReference type="Gene3D" id="2.70.98.70">
    <property type="match status" value="1"/>
</dbReference>
<feature type="domain" description="Heparinase II/III-like C-terminal" evidence="7">
    <location>
        <begin position="832"/>
        <end position="979"/>
    </location>
</feature>
<dbReference type="GO" id="GO:0030245">
    <property type="term" value="P:cellulose catabolic process"/>
    <property type="evidence" value="ECO:0007669"/>
    <property type="project" value="InterPro"/>
</dbReference>
<keyword evidence="4" id="KW-0456">Lyase</keyword>
<dbReference type="Gene3D" id="2.60.120.430">
    <property type="entry name" value="Galactose-binding lectin"/>
    <property type="match status" value="2"/>
</dbReference>
<evidence type="ECO:0000313" key="9">
    <source>
        <dbReference type="Proteomes" id="UP000626844"/>
    </source>
</evidence>
<accession>A0A926RYB4</accession>
<evidence type="ECO:0000256" key="4">
    <source>
        <dbReference type="ARBA" id="ARBA00023239"/>
    </source>
</evidence>
<evidence type="ECO:0000256" key="2">
    <source>
        <dbReference type="ARBA" id="ARBA00022729"/>
    </source>
</evidence>
<name>A0A926RYB4_9BACI</name>
<dbReference type="Gene3D" id="1.50.10.100">
    <property type="entry name" value="Chondroitin AC/alginate lyase"/>
    <property type="match status" value="1"/>
</dbReference>
<protein>
    <submittedName>
        <fullName evidence="8">Heparinase II/III family protein</fullName>
    </submittedName>
</protein>
<feature type="domain" description="Alginate lyase" evidence="6">
    <location>
        <begin position="563"/>
        <end position="750"/>
    </location>
</feature>
<proteinExistence type="predicted"/>
<evidence type="ECO:0000313" key="8">
    <source>
        <dbReference type="EMBL" id="MBD1381017.1"/>
    </source>
</evidence>
<dbReference type="InterPro" id="IPR008929">
    <property type="entry name" value="Chondroitin_lyas"/>
</dbReference>
<dbReference type="InterPro" id="IPR012480">
    <property type="entry name" value="Hepar_II_III_C"/>
</dbReference>
<evidence type="ECO:0000256" key="1">
    <source>
        <dbReference type="ARBA" id="ARBA00004418"/>
    </source>
</evidence>
<evidence type="ECO:0000256" key="3">
    <source>
        <dbReference type="ARBA" id="ARBA00022764"/>
    </source>
</evidence>
<dbReference type="SUPFAM" id="SSF49785">
    <property type="entry name" value="Galactose-binding domain-like"/>
    <property type="match status" value="1"/>
</dbReference>
<dbReference type="GO" id="GO:0008810">
    <property type="term" value="F:cellulase activity"/>
    <property type="evidence" value="ECO:0007669"/>
    <property type="project" value="InterPro"/>
</dbReference>
<comment type="subcellular location">
    <subcellularLocation>
        <location evidence="1">Periplasm</location>
    </subcellularLocation>
</comment>
<evidence type="ECO:0000259" key="7">
    <source>
        <dbReference type="Pfam" id="PF07940"/>
    </source>
</evidence>
<comment type="caution">
    <text evidence="8">The sequence shown here is derived from an EMBL/GenBank/DDBJ whole genome shotgun (WGS) entry which is preliminary data.</text>
</comment>
<dbReference type="Pfam" id="PF05426">
    <property type="entry name" value="Alginate_lyase"/>
    <property type="match status" value="1"/>
</dbReference>
<sequence length="1191" mass="134982">MQREKILLLFVLLWCIGLFFPKDLIAMKKSTTNGPLMISDFEQEDTWKGLKPEEGLVKEGSKAGRWEIYNDTTGSYLKTVFTEDFEHNWSNHDALTFWAHSAKATGSKIYLILYSDNEQTVGLDYYSTTMIADWEGWKKVTIPFDTFKTSRTPAGFGKIDMIKFHTSWQGETPDPETELIFDSMEISKLADLGLLPVDGFEDISKWTSLTADTTHVKEGAKSGKWSELDKKTVVQSRTIPKDWSHHDYLEFWLYSEKATGTDIYTILGSDNPETTNYDYYLASINVDWSGWKQVKLYKDDFSPSYQPLGFDQIDLLKFHSKWFATANPDPETVVYFDAMKLVKEPLYINPAVIHKQAAVQMDTLNYVTSFTNQTTKPGTFKFDIPEELSGKVTVSPIEGTLQPGEKKEISFSVNIEADEQPGTKKEINIPINTELTLNKEPSMTLSYEIVQWNKSSHENPNSLVSKDELTRAKERIQSEEWAKTYYEKLIQKADQYVLKNTTVPDLPGGHGMWFRCGDHEQLEYNPDSPNRHYCPSEDKYYTGYSYDAGWRYYRHNDIIEGLRDTATAYALSGEERYAEKIKAVLLDYANIYPNYKLQARKGKLHWQSLDESVSMVELANAYDLILDSGLLTDTEQAKIELNLLRLSANTLSNADNTKSNWQAWHDAAIGMVGATLGDKNFLEKAINGDRGFNYLMNNGVLSDGFWWEGSIAYHMYTLRALNFLAEAGGNWGYDLYSHPNLKKMFTTPLQYAYPNLTLPHNNDGGRYGNSLIDLVEENGNHEFEGAYSVYQESSLAAILSKKYELNPREGRFALFHGIDRIPETPLPTIAGQNFEGIGQTILRQGEAADQTFAMMDYGPYGGSHGHPDKLHLDLFGEGEMLAPDFGTPTYIHNLFREWYKQTISHNTVTVDGTSQEQVEGELQLSFHEPGFGFMKAGVPEAYPGVTYERAVLADQNYIVDWFHAGDSTKVHQYDLSLHGLGEYTTNLSLSPRQQPVGTENGYQHIAEPKSAVTSEIWEGTWMKESGKGLHMISMPTGESEVIVGNGPGPSTEPNVKIPMVIQRISGNEANFATVLQPLKSGENPIQATKLNENEMQIHLPDRTDHIYYNREAQNGEVLISRTTTEDGNFKFDQLSITKKNKKVQIKAKAKVKSIELVIKAEDIEEYQIEGKKVKVKASNGYIYINWTKGEK</sequence>